<accession>A0A3R7DZY3</accession>
<name>A0A3R7DZY3_9EURY</name>
<evidence type="ECO:0000313" key="2">
    <source>
        <dbReference type="EMBL" id="RKD95639.1"/>
    </source>
</evidence>
<dbReference type="AlphaFoldDB" id="A0A3R7DZY3"/>
<comment type="caution">
    <text evidence="2">The sequence shown here is derived from an EMBL/GenBank/DDBJ whole genome shotgun (WGS) entry which is preliminary data.</text>
</comment>
<gene>
    <name evidence="2" type="ORF">ATJ93_2500</name>
</gene>
<feature type="coiled-coil region" evidence="1">
    <location>
        <begin position="103"/>
        <end position="130"/>
    </location>
</feature>
<protein>
    <recommendedName>
        <fullName evidence="4">Transcriptional regulator</fullName>
    </recommendedName>
</protein>
<reference evidence="2 3" key="1">
    <citation type="submission" date="2018-09" db="EMBL/GenBank/DDBJ databases">
        <title>Genomic Encyclopedia of Archaeal and Bacterial Type Strains, Phase II (KMG-II): from individual species to whole genera.</title>
        <authorList>
            <person name="Goeker M."/>
        </authorList>
    </citation>
    <scope>NUCLEOTIDE SEQUENCE [LARGE SCALE GENOMIC DNA]</scope>
    <source>
        <strain evidence="2 3">DSM 13151</strain>
    </source>
</reference>
<organism evidence="2 3">
    <name type="scientific">Halopiger aswanensis</name>
    <dbReference type="NCBI Taxonomy" id="148449"/>
    <lineage>
        <taxon>Archaea</taxon>
        <taxon>Methanobacteriati</taxon>
        <taxon>Methanobacteriota</taxon>
        <taxon>Stenosarchaea group</taxon>
        <taxon>Halobacteria</taxon>
        <taxon>Halobacteriales</taxon>
        <taxon>Natrialbaceae</taxon>
        <taxon>Halopiger</taxon>
    </lineage>
</organism>
<evidence type="ECO:0000256" key="1">
    <source>
        <dbReference type="SAM" id="Coils"/>
    </source>
</evidence>
<evidence type="ECO:0000313" key="3">
    <source>
        <dbReference type="Proteomes" id="UP000283805"/>
    </source>
</evidence>
<evidence type="ECO:0008006" key="4">
    <source>
        <dbReference type="Google" id="ProtNLM"/>
    </source>
</evidence>
<proteinExistence type="predicted"/>
<sequence length="140" mass="16780">MRGDELPLREEDIDVLVEISHGKDLQEITSTTVYDNGQVNHCFRKLEELDLIQVDRPDGYTTRSVNGQKRTFRTPKRGTLTNKGEEVVSDLERDRERYESWSREELVREVQELKQQLNEFETRFQTFKEQVRTRFNEERD</sequence>
<keyword evidence="1" id="KW-0175">Coiled coil</keyword>
<dbReference type="OrthoDB" id="275432at2157"/>
<keyword evidence="3" id="KW-1185">Reference proteome</keyword>
<dbReference type="EMBL" id="RAPO01000002">
    <property type="protein sequence ID" value="RKD95639.1"/>
    <property type="molecule type" value="Genomic_DNA"/>
</dbReference>
<dbReference type="Proteomes" id="UP000283805">
    <property type="component" value="Unassembled WGS sequence"/>
</dbReference>
<dbReference type="RefSeq" id="WP_120244887.1">
    <property type="nucleotide sequence ID" value="NZ_RAPO01000002.1"/>
</dbReference>